<keyword evidence="2" id="KW-0808">Transferase</keyword>
<evidence type="ECO:0000256" key="7">
    <source>
        <dbReference type="RuleBase" id="RU000304"/>
    </source>
</evidence>
<evidence type="ECO:0000313" key="12">
    <source>
        <dbReference type="Proteomes" id="UP001050691"/>
    </source>
</evidence>
<evidence type="ECO:0000256" key="5">
    <source>
        <dbReference type="ARBA" id="ARBA00022840"/>
    </source>
</evidence>
<sequence>MGAILCRPEVVGKGAFGRVRIVQHKQTKDLYALKYIDKSRCAKMKAVSNIIQERRLLEDVRKVSAKHWINKLSVDHPFIVNMRYAFQDDENCFFVLDLMLGGDLRYRLKALPEETVQLYVAEVASGLAYLHQKRIVHRDIKPDNILLDAKGHAHITDFNVAVYHPTDRVLTSIAGSKAYMAPEILLRKGYTFGVDWWSLGIMAFELAFGRRPFHGKKSGELKHSICRSTLKFPHDAEKKLSVSGLVALREFLERDPKHRVGSRVESSHELDDIKKLAWLKRMDWEKLEAKEIQPSLIPDSNRPNYDLSHELEELLLEDHPLKKKKRKANRDVSRLSPEYRILEEQFTNYNFQNSKRRTYYPVNEQLVSRVTSASSDDAEESRPPTPGPYLDGDRCASANRLPPPGESNSSMPILPHNELKEQLSNPLVTVSTAVI</sequence>
<evidence type="ECO:0000256" key="6">
    <source>
        <dbReference type="PROSITE-ProRule" id="PRU10141"/>
    </source>
</evidence>
<keyword evidence="1 7" id="KW-0723">Serine/threonine-protein kinase</keyword>
<evidence type="ECO:0000259" key="10">
    <source>
        <dbReference type="PROSITE" id="PS51285"/>
    </source>
</evidence>
<dbReference type="GO" id="GO:0001664">
    <property type="term" value="F:G protein-coupled receptor binding"/>
    <property type="evidence" value="ECO:0007669"/>
    <property type="project" value="TreeGrafter"/>
</dbReference>
<dbReference type="PANTHER" id="PTHR24355:SF30">
    <property type="entry name" value="SERINE_THREONINE-PROTEIN KINASE 32B ISOFORM X1"/>
    <property type="match status" value="1"/>
</dbReference>
<dbReference type="GO" id="GO:0009966">
    <property type="term" value="P:regulation of signal transduction"/>
    <property type="evidence" value="ECO:0007669"/>
    <property type="project" value="TreeGrafter"/>
</dbReference>
<accession>A0AAV5AAB4</accession>
<organism evidence="11 12">
    <name type="scientific">Clathrus columnatus</name>
    <dbReference type="NCBI Taxonomy" id="1419009"/>
    <lineage>
        <taxon>Eukaryota</taxon>
        <taxon>Fungi</taxon>
        <taxon>Dikarya</taxon>
        <taxon>Basidiomycota</taxon>
        <taxon>Agaricomycotina</taxon>
        <taxon>Agaricomycetes</taxon>
        <taxon>Phallomycetidae</taxon>
        <taxon>Phallales</taxon>
        <taxon>Clathraceae</taxon>
        <taxon>Clathrus</taxon>
    </lineage>
</organism>
<evidence type="ECO:0000256" key="8">
    <source>
        <dbReference type="SAM" id="MobiDB-lite"/>
    </source>
</evidence>
<dbReference type="InterPro" id="IPR017441">
    <property type="entry name" value="Protein_kinase_ATP_BS"/>
</dbReference>
<feature type="binding site" evidence="6">
    <location>
        <position position="34"/>
    </location>
    <ligand>
        <name>ATP</name>
        <dbReference type="ChEBI" id="CHEBI:30616"/>
    </ligand>
</feature>
<comment type="caution">
    <text evidence="11">The sequence shown here is derived from an EMBL/GenBank/DDBJ whole genome shotgun (WGS) entry which is preliminary data.</text>
</comment>
<protein>
    <recommendedName>
        <fullName evidence="13">Kinase-like protein</fullName>
    </recommendedName>
</protein>
<keyword evidence="5 6" id="KW-0067">ATP-binding</keyword>
<dbReference type="SMART" id="SM00220">
    <property type="entry name" value="S_TKc"/>
    <property type="match status" value="1"/>
</dbReference>
<dbReference type="Gene3D" id="3.30.200.20">
    <property type="entry name" value="Phosphorylase Kinase, domain 1"/>
    <property type="match status" value="1"/>
</dbReference>
<evidence type="ECO:0000256" key="4">
    <source>
        <dbReference type="ARBA" id="ARBA00022777"/>
    </source>
</evidence>
<dbReference type="Proteomes" id="UP001050691">
    <property type="component" value="Unassembled WGS sequence"/>
</dbReference>
<dbReference type="GO" id="GO:0004703">
    <property type="term" value="F:G protein-coupled receptor kinase activity"/>
    <property type="evidence" value="ECO:0007669"/>
    <property type="project" value="TreeGrafter"/>
</dbReference>
<dbReference type="AlphaFoldDB" id="A0AAV5AAB4"/>
<dbReference type="GO" id="GO:0007186">
    <property type="term" value="P:G protein-coupled receptor signaling pathway"/>
    <property type="evidence" value="ECO:0007669"/>
    <property type="project" value="TreeGrafter"/>
</dbReference>
<name>A0AAV5AAB4_9AGAM</name>
<evidence type="ECO:0000256" key="2">
    <source>
        <dbReference type="ARBA" id="ARBA00022679"/>
    </source>
</evidence>
<dbReference type="PANTHER" id="PTHR24355">
    <property type="entry name" value="G PROTEIN-COUPLED RECEPTOR KINASE/RIBOSOMAL PROTEIN S6 KINASE"/>
    <property type="match status" value="1"/>
</dbReference>
<dbReference type="Gene3D" id="1.10.510.10">
    <property type="entry name" value="Transferase(Phosphotransferase) domain 1"/>
    <property type="match status" value="1"/>
</dbReference>
<evidence type="ECO:0000256" key="1">
    <source>
        <dbReference type="ARBA" id="ARBA00022527"/>
    </source>
</evidence>
<keyword evidence="4" id="KW-0418">Kinase</keyword>
<dbReference type="PROSITE" id="PS00108">
    <property type="entry name" value="PROTEIN_KINASE_ST"/>
    <property type="match status" value="1"/>
</dbReference>
<dbReference type="InterPro" id="IPR008271">
    <property type="entry name" value="Ser/Thr_kinase_AS"/>
</dbReference>
<dbReference type="Pfam" id="PF00069">
    <property type="entry name" value="Pkinase"/>
    <property type="match status" value="1"/>
</dbReference>
<dbReference type="EMBL" id="BPWL01000006">
    <property type="protein sequence ID" value="GJJ11549.1"/>
    <property type="molecule type" value="Genomic_DNA"/>
</dbReference>
<evidence type="ECO:0000313" key="11">
    <source>
        <dbReference type="EMBL" id="GJJ11549.1"/>
    </source>
</evidence>
<keyword evidence="3 6" id="KW-0547">Nucleotide-binding</keyword>
<dbReference type="GO" id="GO:0005524">
    <property type="term" value="F:ATP binding"/>
    <property type="evidence" value="ECO:0007669"/>
    <property type="project" value="UniProtKB-UniRule"/>
</dbReference>
<gene>
    <name evidence="11" type="ORF">Clacol_005783</name>
</gene>
<evidence type="ECO:0000259" key="9">
    <source>
        <dbReference type="PROSITE" id="PS50011"/>
    </source>
</evidence>
<keyword evidence="12" id="KW-1185">Reference proteome</keyword>
<feature type="domain" description="AGC-kinase C-terminal" evidence="10">
    <location>
        <begin position="280"/>
        <end position="361"/>
    </location>
</feature>
<dbReference type="PROSITE" id="PS51285">
    <property type="entry name" value="AGC_KINASE_CTER"/>
    <property type="match status" value="1"/>
</dbReference>
<evidence type="ECO:0008006" key="13">
    <source>
        <dbReference type="Google" id="ProtNLM"/>
    </source>
</evidence>
<dbReference type="PROSITE" id="PS50011">
    <property type="entry name" value="PROTEIN_KINASE_DOM"/>
    <property type="match status" value="1"/>
</dbReference>
<reference evidence="11" key="1">
    <citation type="submission" date="2021-10" db="EMBL/GenBank/DDBJ databases">
        <title>De novo Genome Assembly of Clathrus columnatus (Basidiomycota, Fungi) Using Illumina and Nanopore Sequence Data.</title>
        <authorList>
            <person name="Ogiso-Tanaka E."/>
            <person name="Itagaki H."/>
            <person name="Hosoya T."/>
            <person name="Hosaka K."/>
        </authorList>
    </citation>
    <scope>NUCLEOTIDE SEQUENCE</scope>
    <source>
        <strain evidence="11">MO-923</strain>
    </source>
</reference>
<feature type="region of interest" description="Disordered" evidence="8">
    <location>
        <begin position="370"/>
        <end position="413"/>
    </location>
</feature>
<dbReference type="InterPro" id="IPR011009">
    <property type="entry name" value="Kinase-like_dom_sf"/>
</dbReference>
<comment type="similarity">
    <text evidence="7">Belongs to the protein kinase superfamily.</text>
</comment>
<feature type="domain" description="Protein kinase" evidence="9">
    <location>
        <begin position="5"/>
        <end position="271"/>
    </location>
</feature>
<dbReference type="SUPFAM" id="SSF56112">
    <property type="entry name" value="Protein kinase-like (PK-like)"/>
    <property type="match status" value="1"/>
</dbReference>
<dbReference type="PROSITE" id="PS00107">
    <property type="entry name" value="PROTEIN_KINASE_ATP"/>
    <property type="match status" value="1"/>
</dbReference>
<dbReference type="InterPro" id="IPR000961">
    <property type="entry name" value="AGC-kinase_C"/>
</dbReference>
<dbReference type="InterPro" id="IPR000719">
    <property type="entry name" value="Prot_kinase_dom"/>
</dbReference>
<evidence type="ECO:0000256" key="3">
    <source>
        <dbReference type="ARBA" id="ARBA00022741"/>
    </source>
</evidence>
<proteinExistence type="inferred from homology"/>